<dbReference type="GO" id="GO:0019013">
    <property type="term" value="C:viral nucleocapsid"/>
    <property type="evidence" value="ECO:0007669"/>
    <property type="project" value="UniProtKB-KW"/>
</dbReference>
<organism evidence="1 2">
    <name type="scientific">Lishi spider virus 1</name>
    <dbReference type="NCBI Taxonomy" id="1608057"/>
    <lineage>
        <taxon>Viruses</taxon>
        <taxon>Riboviria</taxon>
        <taxon>Orthornavirae</taxon>
        <taxon>Negarnaviricota</taxon>
        <taxon>Haploviricotina</taxon>
        <taxon>Monjiviricetes</taxon>
        <taxon>Jingchuvirales</taxon>
        <taxon>Chuviridae</taxon>
        <taxon>Scarabeuvirus</taxon>
        <taxon>Scarabeuvirus lishiense</taxon>
    </lineage>
</organism>
<gene>
    <name evidence="1" type="primary">N</name>
</gene>
<protein>
    <submittedName>
        <fullName evidence="1">Putative nucleoprotein</fullName>
    </submittedName>
</protein>
<dbReference type="GeneID" id="80548975"/>
<dbReference type="EMBL" id="KM817596">
    <property type="protein sequence ID" value="AJG39050.1"/>
    <property type="molecule type" value="Viral_cRNA"/>
</dbReference>
<evidence type="ECO:0000313" key="2">
    <source>
        <dbReference type="Proteomes" id="UP000279202"/>
    </source>
</evidence>
<sequence>MANDNVMRLLGRALNEPPIDEPVGLRGPCMNTAFFSKWLRQDIIFQKVGVRSIDVAPFQGDFDDNLVPTMIHLYSIGKFLHYKPQSTVSRAAVLAITCAETLGPSIGTDRLMTQHEARQSLCHAVCALRNSGLLATFTSATAQTYGALVGNDRPAQWTDTDWDSTDVEANCRVLRHMALRAEAAYTLKGSSLIVHMLVAIIKRGTMSDAFVDKIQQGIQTDLSLPIRISAETCRIFYSSYCSELNDVGMSFLLSHLDRLIPTHALRLRLTIQQASGSGLTALVLLGRAFRMYENFNWPLVAKWYPDEWANFTAAVDSVGNNLMYGYRRDIGPAKSTKFRSLTFIAKELLIRVGGETSLRNYAGFATRVKNHDAVINLINTYVDRITAAQAEVEVGDAESEAVNQFRQTVVEHANVYG</sequence>
<dbReference type="RefSeq" id="YP_010839350.1">
    <property type="nucleotide sequence ID" value="NC_077764.1"/>
</dbReference>
<accession>A0A0B5KJV2</accession>
<dbReference type="KEGG" id="vg:80548975"/>
<keyword evidence="2" id="KW-1185">Reference proteome</keyword>
<reference evidence="1 2" key="1">
    <citation type="journal article" date="2015" name="Elife">
        <title>Unprecedented genomic diversity of RNA viruses in arthropods reveals the ancestry of negative-sense RNA viruses.</title>
        <authorList>
            <person name="Li C.X."/>
            <person name="Shi M."/>
            <person name="Tian J.H."/>
            <person name="Lin X.D."/>
            <person name="Kang Y.J."/>
            <person name="Chen L.J."/>
            <person name="Qin X.C."/>
            <person name="Xu J."/>
            <person name="Holmes E.C."/>
            <person name="Zhang Y.Z."/>
        </authorList>
    </citation>
    <scope>NUCLEOTIDE SEQUENCE [LARGE SCALE GENOMIC DNA]</scope>
    <source>
        <strain evidence="1 2">LSZZ11</strain>
    </source>
</reference>
<keyword evidence="1" id="KW-0946">Virion</keyword>
<dbReference type="Proteomes" id="UP000279202">
    <property type="component" value="Genome"/>
</dbReference>
<keyword evidence="1" id="KW-0543">Viral nucleoprotein</keyword>
<name>A0A0B5KJV2_9VIRU</name>
<evidence type="ECO:0000313" key="1">
    <source>
        <dbReference type="EMBL" id="AJG39050.1"/>
    </source>
</evidence>
<proteinExistence type="predicted"/>